<reference evidence="2 3" key="1">
    <citation type="submission" date="2021-03" db="EMBL/GenBank/DDBJ databases">
        <title>Winogradskyella sp. nov., isolated from costal sediment.</title>
        <authorList>
            <person name="Gao C."/>
        </authorList>
    </citation>
    <scope>NUCLEOTIDE SEQUENCE [LARGE SCALE GENOMIC DNA]</scope>
    <source>
        <strain evidence="2 3">DF17</strain>
    </source>
</reference>
<evidence type="ECO:0000313" key="3">
    <source>
        <dbReference type="Proteomes" id="UP000676776"/>
    </source>
</evidence>
<organism evidence="2 3">
    <name type="scientific">Winogradskyella pelagia</name>
    <dbReference type="NCBI Taxonomy" id="2819984"/>
    <lineage>
        <taxon>Bacteria</taxon>
        <taxon>Pseudomonadati</taxon>
        <taxon>Bacteroidota</taxon>
        <taxon>Flavobacteriia</taxon>
        <taxon>Flavobacteriales</taxon>
        <taxon>Flavobacteriaceae</taxon>
        <taxon>Winogradskyella</taxon>
    </lineage>
</organism>
<dbReference type="RefSeq" id="WP_208153593.1">
    <property type="nucleotide sequence ID" value="NZ_JAGEVF010000004.1"/>
</dbReference>
<keyword evidence="1" id="KW-1133">Transmembrane helix</keyword>
<dbReference type="Proteomes" id="UP000676776">
    <property type="component" value="Unassembled WGS sequence"/>
</dbReference>
<evidence type="ECO:0000313" key="2">
    <source>
        <dbReference type="EMBL" id="MBO3116437.1"/>
    </source>
</evidence>
<evidence type="ECO:0000256" key="1">
    <source>
        <dbReference type="SAM" id="Phobius"/>
    </source>
</evidence>
<sequence length="243" mass="27598">MSKPSKTKRLLKVIVGIIIFFTLPSLLFFGFVYLKYNEDLPQGETGAKADALAQTMLTALDESAYLNTDYIEWTFKGMHSYKWYKSTKECEVSWDQLTVVLDLEDSTNSKVFVAGQNYDGIEKDLYIKKATDYFNNDSFWLVAPYKVFDKGTERRLVKTEAGKDALLVTYTSGGSTPGDSYLWHLNDHGRPKSFQMWVSILPIGGVEATWEDWIITESGTQLPTFHKLLFFGIEMSGVKGLNL</sequence>
<accession>A0ABS3T125</accession>
<dbReference type="EMBL" id="JAGEVF010000004">
    <property type="protein sequence ID" value="MBO3116437.1"/>
    <property type="molecule type" value="Genomic_DNA"/>
</dbReference>
<keyword evidence="1" id="KW-0812">Transmembrane</keyword>
<feature type="transmembrane region" description="Helical" evidence="1">
    <location>
        <begin position="12"/>
        <end position="34"/>
    </location>
</feature>
<protein>
    <submittedName>
        <fullName evidence="2">Uncharacterized protein</fullName>
    </submittedName>
</protein>
<keyword evidence="1" id="KW-0472">Membrane</keyword>
<gene>
    <name evidence="2" type="ORF">J4050_06745</name>
</gene>
<proteinExistence type="predicted"/>
<name>A0ABS3T125_9FLAO</name>
<comment type="caution">
    <text evidence="2">The sequence shown here is derived from an EMBL/GenBank/DDBJ whole genome shotgun (WGS) entry which is preliminary data.</text>
</comment>
<keyword evidence="3" id="KW-1185">Reference proteome</keyword>